<gene>
    <name evidence="2" type="ORF">D8I35_10250</name>
</gene>
<dbReference type="Proteomes" id="UP000278006">
    <property type="component" value="Unassembled WGS sequence"/>
</dbReference>
<reference evidence="2 3" key="1">
    <citation type="submission" date="2018-10" db="EMBL/GenBank/DDBJ databases">
        <title>Draft genome of Cortibacter populi DSM10536.</title>
        <authorList>
            <person name="Bernier A.-M."/>
            <person name="Bernard K."/>
        </authorList>
    </citation>
    <scope>NUCLEOTIDE SEQUENCE [LARGE SCALE GENOMIC DNA]</scope>
    <source>
        <strain evidence="2 3">DSM 105136</strain>
    </source>
</reference>
<sequence>MIGACVNAAAFLWLPSLVLNNWAFGPARLGSINFSLGLSLAGLAIAGLLSLLQCRLGQEHHHPYRYWRALLTGLISYLLLMLALVLWLSAQPGGLHCHGGFWHCLQRGATGWLLISGYGALFNSANLLVTVPGVLWLWHRVILQYHQTPAEKPLGFLKKF</sequence>
<proteinExistence type="predicted"/>
<dbReference type="EMBL" id="RDQO01000002">
    <property type="protein sequence ID" value="RMX06862.1"/>
    <property type="molecule type" value="Genomic_DNA"/>
</dbReference>
<dbReference type="AlphaFoldDB" id="A0A3M6QWH3"/>
<comment type="caution">
    <text evidence="2">The sequence shown here is derived from an EMBL/GenBank/DDBJ whole genome shotgun (WGS) entry which is preliminary data.</text>
</comment>
<feature type="transmembrane region" description="Helical" evidence="1">
    <location>
        <begin position="66"/>
        <end position="90"/>
    </location>
</feature>
<keyword evidence="3" id="KW-1185">Reference proteome</keyword>
<keyword evidence="1" id="KW-0472">Membrane</keyword>
<name>A0A3M6QWH3_9BURK</name>
<keyword evidence="1" id="KW-0812">Transmembrane</keyword>
<evidence type="ECO:0000313" key="2">
    <source>
        <dbReference type="EMBL" id="RMX06862.1"/>
    </source>
</evidence>
<feature type="transmembrane region" description="Helical" evidence="1">
    <location>
        <begin position="110"/>
        <end position="138"/>
    </location>
</feature>
<keyword evidence="1" id="KW-1133">Transmembrane helix</keyword>
<accession>A0A3M6QWH3</accession>
<protein>
    <submittedName>
        <fullName evidence="2">Uncharacterized protein</fullName>
    </submittedName>
</protein>
<feature type="transmembrane region" description="Helical" evidence="1">
    <location>
        <begin position="36"/>
        <end position="54"/>
    </location>
</feature>
<organism evidence="2 3">
    <name type="scientific">Corticibacter populi</name>
    <dbReference type="NCBI Taxonomy" id="1550736"/>
    <lineage>
        <taxon>Bacteria</taxon>
        <taxon>Pseudomonadati</taxon>
        <taxon>Pseudomonadota</taxon>
        <taxon>Betaproteobacteria</taxon>
        <taxon>Burkholderiales</taxon>
        <taxon>Comamonadaceae</taxon>
        <taxon>Corticibacter</taxon>
    </lineage>
</organism>
<evidence type="ECO:0000313" key="3">
    <source>
        <dbReference type="Proteomes" id="UP000278006"/>
    </source>
</evidence>
<evidence type="ECO:0000256" key="1">
    <source>
        <dbReference type="SAM" id="Phobius"/>
    </source>
</evidence>